<dbReference type="GO" id="GO:0036064">
    <property type="term" value="C:ciliary basal body"/>
    <property type="evidence" value="ECO:0007669"/>
    <property type="project" value="TreeGrafter"/>
</dbReference>
<feature type="compositionally biased region" description="Gly residues" evidence="4">
    <location>
        <begin position="25"/>
        <end position="36"/>
    </location>
</feature>
<evidence type="ECO:0000256" key="3">
    <source>
        <dbReference type="ARBA" id="ARBA00022840"/>
    </source>
</evidence>
<feature type="compositionally biased region" description="Polar residues" evidence="4">
    <location>
        <begin position="384"/>
        <end position="394"/>
    </location>
</feature>
<dbReference type="VEuPathDB" id="VectorBase:ASIC015872"/>
<evidence type="ECO:0000313" key="7">
    <source>
        <dbReference type="Proteomes" id="UP000030765"/>
    </source>
</evidence>
<reference evidence="5 7" key="1">
    <citation type="journal article" date="2014" name="BMC Genomics">
        <title>Genome sequence of Anopheles sinensis provides insight into genetics basis of mosquito competence for malaria parasites.</title>
        <authorList>
            <person name="Zhou D."/>
            <person name="Zhang D."/>
            <person name="Ding G."/>
            <person name="Shi L."/>
            <person name="Hou Q."/>
            <person name="Ye Y."/>
            <person name="Xu Y."/>
            <person name="Zhou H."/>
            <person name="Xiong C."/>
            <person name="Li S."/>
            <person name="Yu J."/>
            <person name="Hong S."/>
            <person name="Yu X."/>
            <person name="Zou P."/>
            <person name="Chen C."/>
            <person name="Chang X."/>
            <person name="Wang W."/>
            <person name="Lv Y."/>
            <person name="Sun Y."/>
            <person name="Ma L."/>
            <person name="Shen B."/>
            <person name="Zhu C."/>
        </authorList>
    </citation>
    <scope>NUCLEOTIDE SEQUENCE [LARGE SCALE GENOMIC DNA]</scope>
</reference>
<dbReference type="EMBL" id="KE525333">
    <property type="protein sequence ID" value="KFB47798.1"/>
    <property type="molecule type" value="Genomic_DNA"/>
</dbReference>
<feature type="compositionally biased region" description="Low complexity" evidence="4">
    <location>
        <begin position="274"/>
        <end position="285"/>
    </location>
</feature>
<gene>
    <name evidence="5" type="ORF">ZHAS_00015872</name>
</gene>
<feature type="compositionally biased region" description="Polar residues" evidence="4">
    <location>
        <begin position="1124"/>
        <end position="1147"/>
    </location>
</feature>
<keyword evidence="7" id="KW-1185">Reference proteome</keyword>
<feature type="compositionally biased region" description="Polar residues" evidence="4">
    <location>
        <begin position="483"/>
        <end position="496"/>
    </location>
</feature>
<feature type="compositionally biased region" description="Low complexity" evidence="4">
    <location>
        <begin position="569"/>
        <end position="587"/>
    </location>
</feature>
<evidence type="ECO:0000313" key="5">
    <source>
        <dbReference type="EMBL" id="KFB47798.1"/>
    </source>
</evidence>
<dbReference type="STRING" id="74873.A0A084WC54"/>
<reference evidence="6" key="2">
    <citation type="submission" date="2020-05" db="UniProtKB">
        <authorList>
            <consortium name="EnsemblMetazoa"/>
        </authorList>
    </citation>
    <scope>IDENTIFICATION</scope>
</reference>
<dbReference type="PROSITE" id="PS51221">
    <property type="entry name" value="TTL"/>
    <property type="match status" value="1"/>
</dbReference>
<keyword evidence="3" id="KW-0067">ATP-binding</keyword>
<dbReference type="PANTHER" id="PTHR12241:SF162">
    <property type="entry name" value="TUBULIN MONOGLUTAMYLASE TTLL4"/>
    <property type="match status" value="1"/>
</dbReference>
<feature type="compositionally biased region" description="Low complexity" evidence="4">
    <location>
        <begin position="395"/>
        <end position="404"/>
    </location>
</feature>
<sequence length="1309" mass="142383">MDFKQNGSTTPTSSSVSQQQTSGSVGAGGAGYGSGNPGTRLQALKQFPAGGTNGAPPLRRRCRSESLPMAPLLYGSAVVEQQGTGTSTSSSSSKAKKMLPHHSQHKQKLFPGVGGGSAAALHDHPASATAAGGLCIESFSLQQQQQPRKVPALPLASHELLPTIGSNAAAAAGLLVAKENVAQNHFNQSNGGAHHGGVNAKDVYMSELDGFRKDRRNGGYYVPNEWQLESRFARNLEANFATRATILERGGRKLRARSESEPQEFLYHSAHTSYGSAAAPSGSSSLLTGQRTAMLGQRDRFSRDNTLKRTRDTISPTLEADESLAMITGGEEGFSEFGSSSSSQAATLASSSLLAAACQKDSPPSKMANAAEEMDVSHDHHLSSGRTQTVTGARSTKSSKALSGAAGGGQLRSTKLAVRANRLASSRLKPKLASTLTSTGIVGTPVVSSTSDVRRKSASPQPSQKGTAAGTTTAIIGALHHANGSTSPTPSGVSIGTSGGESVHTQDLDAETIDQSDAGDDDDDDLDDECNGEDDDLDDEIAICGDEVLDDSLTDSEDNYRSYLAAAYQKPKSQSGSPSPSLAGGKATPVATSIGGIVGGYAPEGPLAPSLFPYVPPYLTFAEHDEKGPPMPPSIHKVLKWKLTLITPIVVRKVLINSGFRLLKKTNDWVGIWGKHMKSTCFKTLRPYQKFNHLPGSFQIGRKDRVWRNLQTQMNRHGKKEFGFMPRTYIIPQDLKMLRQMWPRYNQRNCKWIIKPPASARGTGIKVVNRWSQIPKRKPLIVQRYIERPLLINGSKFDLRLYVLVTSMNPLRVYMHTDGLARFASVKYSEKSETLNDRYMHLTNYSINKLSNNYSQNEDADACQGHKWTIKSLWSYFTEQGINVDRLWSALRNLVLRTVLAGEGPIHAMSKVNVGSKYNCYELFGIDVLLDSELVPWLLEVNISPSLHSASSLDLRVKGPLVKALLNTVMYQIPPRIPMAEQKEILREQGLEGPLCFDKRIYTTGLSKVERLKHTQFIQKDMAREDYLSTILEELTPDDVRCLLLTEDELSRSAPLERILPAPNSHRYIGYTEHPRYYNRLLDAWEHRFSHNRAEGIALLRSLCERKVHLQVPPSTLKKDCNNKPGTDSTNSENGSQDSGIHTDQQTSLSEMPSQESSSVYQSQESIDQLPEDTPRRKVATGGNTDTTTNNVNDILVVTPQPIVIRAIYPPGSDNLLTTQTIEVPVPVLHAADTNVPPSLLPATASEPLVTATTAVDVTSQTPRLSATTDNGDSIRLGDKIKLILDDALLLKQQECGAGDTENTIIVQE</sequence>
<feature type="region of interest" description="Disordered" evidence="4">
    <location>
        <begin position="481"/>
        <end position="541"/>
    </location>
</feature>
<feature type="region of interest" description="Disordered" evidence="4">
    <location>
        <begin position="442"/>
        <end position="469"/>
    </location>
</feature>
<keyword evidence="2" id="KW-0547">Nucleotide-binding</keyword>
<dbReference type="Proteomes" id="UP000030765">
    <property type="component" value="Unassembled WGS sequence"/>
</dbReference>
<feature type="region of interest" description="Disordered" evidence="4">
    <location>
        <begin position="359"/>
        <end position="409"/>
    </location>
</feature>
<feature type="compositionally biased region" description="Basic residues" evidence="4">
    <location>
        <begin position="94"/>
        <end position="104"/>
    </location>
</feature>
<evidence type="ECO:0000256" key="2">
    <source>
        <dbReference type="ARBA" id="ARBA00022741"/>
    </source>
</evidence>
<dbReference type="InterPro" id="IPR004344">
    <property type="entry name" value="TTL/TTLL_fam"/>
</dbReference>
<dbReference type="Gene3D" id="3.30.470.20">
    <property type="entry name" value="ATP-grasp fold, B domain"/>
    <property type="match status" value="1"/>
</dbReference>
<dbReference type="OMA" id="HKVLKWK"/>
<keyword evidence="1" id="KW-0436">Ligase</keyword>
<feature type="compositionally biased region" description="Low complexity" evidence="4">
    <location>
        <begin position="83"/>
        <end position="93"/>
    </location>
</feature>
<feature type="compositionally biased region" description="Acidic residues" evidence="4">
    <location>
        <begin position="508"/>
        <end position="541"/>
    </location>
</feature>
<feature type="region of interest" description="Disordered" evidence="4">
    <location>
        <begin position="568"/>
        <end position="587"/>
    </location>
</feature>
<feature type="compositionally biased region" description="Low complexity" evidence="4">
    <location>
        <begin position="1"/>
        <end position="24"/>
    </location>
</feature>
<dbReference type="SUPFAM" id="SSF56059">
    <property type="entry name" value="Glutathione synthetase ATP-binding domain-like"/>
    <property type="match status" value="1"/>
</dbReference>
<dbReference type="OrthoDB" id="202825at2759"/>
<dbReference type="VEuPathDB" id="VectorBase:ASIS001373"/>
<name>A0A084WC54_ANOSI</name>
<accession>A0A084WC54</accession>
<feature type="compositionally biased region" description="Basic and acidic residues" evidence="4">
    <location>
        <begin position="297"/>
        <end position="312"/>
    </location>
</feature>
<evidence type="ECO:0000313" key="6">
    <source>
        <dbReference type="EnsemblMetazoa" id="ASIC015872-PA"/>
    </source>
</evidence>
<proteinExistence type="predicted"/>
<dbReference type="GO" id="GO:0070740">
    <property type="term" value="F:tubulin-glutamic acid ligase activity"/>
    <property type="evidence" value="ECO:0007669"/>
    <property type="project" value="TreeGrafter"/>
</dbReference>
<dbReference type="GO" id="GO:0005524">
    <property type="term" value="F:ATP binding"/>
    <property type="evidence" value="ECO:0007669"/>
    <property type="project" value="UniProtKB-KW"/>
</dbReference>
<dbReference type="EnsemblMetazoa" id="ASIC015872-RA">
    <property type="protein sequence ID" value="ASIC015872-PA"/>
    <property type="gene ID" value="ASIC015872"/>
</dbReference>
<feature type="region of interest" description="Disordered" evidence="4">
    <location>
        <begin position="78"/>
        <end position="104"/>
    </location>
</feature>
<protein>
    <submittedName>
        <fullName evidence="5">AGAP009150-PA-like protein</fullName>
    </submittedName>
</protein>
<feature type="compositionally biased region" description="Low complexity" evidence="4">
    <location>
        <begin position="1148"/>
        <end position="1166"/>
    </location>
</feature>
<dbReference type="PANTHER" id="PTHR12241">
    <property type="entry name" value="TUBULIN POLYGLUTAMYLASE"/>
    <property type="match status" value="1"/>
</dbReference>
<dbReference type="GO" id="GO:0000226">
    <property type="term" value="P:microtubule cytoskeleton organization"/>
    <property type="evidence" value="ECO:0007669"/>
    <property type="project" value="TreeGrafter"/>
</dbReference>
<dbReference type="EMBL" id="ATLV01022565">
    <property type="status" value="NOT_ANNOTATED_CDS"/>
    <property type="molecule type" value="Genomic_DNA"/>
</dbReference>
<organism evidence="5">
    <name type="scientific">Anopheles sinensis</name>
    <name type="common">Mosquito</name>
    <dbReference type="NCBI Taxonomy" id="74873"/>
    <lineage>
        <taxon>Eukaryota</taxon>
        <taxon>Metazoa</taxon>
        <taxon>Ecdysozoa</taxon>
        <taxon>Arthropoda</taxon>
        <taxon>Hexapoda</taxon>
        <taxon>Insecta</taxon>
        <taxon>Pterygota</taxon>
        <taxon>Neoptera</taxon>
        <taxon>Endopterygota</taxon>
        <taxon>Diptera</taxon>
        <taxon>Nematocera</taxon>
        <taxon>Culicoidea</taxon>
        <taxon>Culicidae</taxon>
        <taxon>Anophelinae</taxon>
        <taxon>Anopheles</taxon>
    </lineage>
</organism>
<feature type="compositionally biased region" description="Low complexity" evidence="4">
    <location>
        <begin position="1180"/>
        <end position="1193"/>
    </location>
</feature>
<feature type="region of interest" description="Disordered" evidence="4">
    <location>
        <begin position="1115"/>
        <end position="1193"/>
    </location>
</feature>
<dbReference type="GO" id="GO:0015631">
    <property type="term" value="F:tubulin binding"/>
    <property type="evidence" value="ECO:0007669"/>
    <property type="project" value="TreeGrafter"/>
</dbReference>
<evidence type="ECO:0000256" key="4">
    <source>
        <dbReference type="SAM" id="MobiDB-lite"/>
    </source>
</evidence>
<dbReference type="Pfam" id="PF03133">
    <property type="entry name" value="TTL"/>
    <property type="match status" value="1"/>
</dbReference>
<feature type="region of interest" description="Disordered" evidence="4">
    <location>
        <begin position="274"/>
        <end position="324"/>
    </location>
</feature>
<feature type="region of interest" description="Disordered" evidence="4">
    <location>
        <begin position="1"/>
        <end position="61"/>
    </location>
</feature>
<evidence type="ECO:0000256" key="1">
    <source>
        <dbReference type="ARBA" id="ARBA00022598"/>
    </source>
</evidence>
<feature type="compositionally biased region" description="Polar residues" evidence="4">
    <location>
        <begin position="442"/>
        <end position="451"/>
    </location>
</feature>